<dbReference type="InterPro" id="IPR029495">
    <property type="entry name" value="NACHT-assoc"/>
</dbReference>
<dbReference type="InterPro" id="IPR027417">
    <property type="entry name" value="P-loop_NTPase"/>
</dbReference>
<evidence type="ECO:0000256" key="1">
    <source>
        <dbReference type="ARBA" id="ARBA00004496"/>
    </source>
</evidence>
<dbReference type="FunFam" id="3.80.10.10:FF:001632">
    <property type="entry name" value="Uncharacterized protein"/>
    <property type="match status" value="1"/>
</dbReference>
<evidence type="ECO:0000256" key="4">
    <source>
        <dbReference type="ARBA" id="ARBA00022737"/>
    </source>
</evidence>
<keyword evidence="4" id="KW-0677">Repeat</keyword>
<dbReference type="Pfam" id="PF02758">
    <property type="entry name" value="PYRIN"/>
    <property type="match status" value="1"/>
</dbReference>
<feature type="compositionally biased region" description="Low complexity" evidence="7">
    <location>
        <begin position="1116"/>
        <end position="1129"/>
    </location>
</feature>
<dbReference type="Gene3D" id="1.10.533.10">
    <property type="entry name" value="Death Domain, Fas"/>
    <property type="match status" value="1"/>
</dbReference>
<dbReference type="InterPro" id="IPR001611">
    <property type="entry name" value="Leu-rich_rpt"/>
</dbReference>
<dbReference type="InterPro" id="IPR041075">
    <property type="entry name" value="NOD1/2_WH"/>
</dbReference>
<reference evidence="10" key="2">
    <citation type="submission" date="2025-09" db="UniProtKB">
        <authorList>
            <consortium name="Ensembl"/>
        </authorList>
    </citation>
    <scope>IDENTIFICATION</scope>
</reference>
<dbReference type="GO" id="GO:0005737">
    <property type="term" value="C:cytoplasm"/>
    <property type="evidence" value="ECO:0007669"/>
    <property type="project" value="UniProtKB-SubCell"/>
</dbReference>
<feature type="region of interest" description="Disordered" evidence="7">
    <location>
        <begin position="1347"/>
        <end position="1368"/>
    </location>
</feature>
<dbReference type="Pfam" id="PF17776">
    <property type="entry name" value="NLRC4_HD2"/>
    <property type="match status" value="1"/>
</dbReference>
<feature type="region of interest" description="Disordered" evidence="7">
    <location>
        <begin position="1437"/>
        <end position="1457"/>
    </location>
</feature>
<evidence type="ECO:0000313" key="10">
    <source>
        <dbReference type="Ensembl" id="ENSONIP00000052556.1"/>
    </source>
</evidence>
<dbReference type="InterPro" id="IPR004020">
    <property type="entry name" value="DAPIN"/>
</dbReference>
<dbReference type="FunFam" id="3.40.50.300:FF:001524">
    <property type="entry name" value="Si:dkey-126g1.7"/>
    <property type="match status" value="1"/>
</dbReference>
<feature type="region of interest" description="Disordered" evidence="7">
    <location>
        <begin position="1402"/>
        <end position="1421"/>
    </location>
</feature>
<feature type="compositionally biased region" description="Low complexity" evidence="7">
    <location>
        <begin position="1175"/>
        <end position="1184"/>
    </location>
</feature>
<dbReference type="SMART" id="SM01289">
    <property type="entry name" value="PYRIN"/>
    <property type="match status" value="1"/>
</dbReference>
<dbReference type="SMART" id="SM00589">
    <property type="entry name" value="PRY"/>
    <property type="match status" value="1"/>
</dbReference>
<dbReference type="Ensembl" id="ENSONIT00000090702.1">
    <property type="protein sequence ID" value="ENSONIP00000052556.1"/>
    <property type="gene ID" value="ENSONIG00000035973.1"/>
</dbReference>
<feature type="region of interest" description="Disordered" evidence="7">
    <location>
        <begin position="1097"/>
        <end position="1129"/>
    </location>
</feature>
<dbReference type="PROSITE" id="PS50837">
    <property type="entry name" value="NACHT"/>
    <property type="match status" value="1"/>
</dbReference>
<dbReference type="Pfam" id="PF13765">
    <property type="entry name" value="PRY"/>
    <property type="match status" value="1"/>
</dbReference>
<keyword evidence="3" id="KW-0433">Leucine-rich repeat</keyword>
<feature type="region of interest" description="Disordered" evidence="7">
    <location>
        <begin position="1"/>
        <end position="32"/>
    </location>
</feature>
<dbReference type="InterPro" id="IPR041267">
    <property type="entry name" value="NLRP_HD2"/>
</dbReference>
<dbReference type="GeneTree" id="ENSGT01150000286915"/>
<sequence>MDQCEDREEGVPPSKTTLCGEHDSQTKPQRSMMEKSVPELLLNMMQNLGKNDLKLFHYHLQHVPVGDFTTIRKCHLEDADITETVDRMLQTYTIDHVMKVATSILKNIKEGKPTAQGAPSVSPVETLQTGQSKFKSHLKKKYECIIEGIAITLSKTLLNQIYTELYITEGGTAEVNDEHEVRQIETASRTPDRPKRIIRQEDIFKGSPARDEPIRTVLTKGVAGIGKTVLTQKYTLDWAEDKANQDIQFIFPFTFRELNVLKEKKFSLVELVHHFFAEIKEAGICSFEDFQVVFIFDGLDECRLPLDFHKTTILTDPKESTSVDVLLINLIRGKLLPSAHLWITTRPAAANQIPHDYVGMVTEVRGFSEPQKQEYFRKRFRGEEQASRIISHIKTSRSLHIMCHIPVFCWITATVLEDVLKTREGGQLPKTLTEMYIHFLVVQAKVKKVKYDGGAETHWGPESRKMTESLGKLAFDQLQKGNLIFYESDLTECGINIGAASVYSGVFTQIFKEERGLYQDKVFCFIHLSVQEFLAALHVHLTFFNSGVNLLEAHESISQKSTTTKSAEKHFYQSAVDKALQSPNGHLDLFLRFLLGLSQQTSQSLLRSLLTQMRSSSQTNQETIQYIKKKLSENLSEEKSINLFHCLNELNDHSLVKEIQQFMRSGSLSTDELSPAQWSALVFILLSSEKDLDVFDLKKYSTSEEALLRLLPVVKVSKKALLNLPTLTERGSEALSSVLSSQSSTLKELDLSINTLQDSEVMLLSATVESPQCTLETLRLSLCNLSERSYQALSSVLSSQSAILRDLDLSNNDLQDSALNHLSEGLRSPHCKLNTLRISHCKFSERGCKALSSVLSSESSSLKELDLSNSDLQDSGVKHLSAGLKSSQCAVETLSLSGCLITEEGCTSLALALSSNPSHLRELDLSYNHPGDWGMKLLLGGLKDPRWRLDMLRVEPAGVQWLRPGLRKYSCQLTIDRKTVHTNLKLSDKNRKVTHVEEVQSYWDHPERFDFYPQLLCKNGLTGRCYWEVEWRGDVDISVSYGRIRRKGDGDDCEFGYNDQSWSLECSRFGYCVRHNNRETSISSSLLSSLPLPSPQHLPSFPLTSSPSPPSPPHPSSTTSLILPHPPLTATSSTLPLHLPLRLPLSPPPGHPLFIPTPPPRLPHCSGPLPSSSTPPFHLPASSAPAPPPTPPPRQPPCQFLLPSSPSPPPSPPLFHTQVFDPSYLPSPYRQSPSPPLSPPFVRRPVFCHSYSPFLPHRSGPSPFLLEPSSPSPPPSPPLFHTAVFDPSYLPSPCRQSPSPPLSPPSSAARSSTIRIPLPPSLLWPPSLLPPTFLSISPLLLPPPPPLHSPRPLRRPRTTLPSNPLPPLPPPFLSISPSVSPLRPTPGLSSFVPHLPRGCGIPPFLPHPSSPSPPSSDAQSTALRLTIPTLTALDTLAPSTLPLQPPSSPLTPTPFQSVSPPLPPFLLFL</sequence>
<keyword evidence="6" id="KW-0067">ATP-binding</keyword>
<comment type="subcellular location">
    <subcellularLocation>
        <location evidence="1">Cytoplasm</location>
    </subcellularLocation>
</comment>
<dbReference type="SMART" id="SM00368">
    <property type="entry name" value="LRR_RI"/>
    <property type="match status" value="7"/>
</dbReference>
<dbReference type="Pfam" id="PF17779">
    <property type="entry name" value="WHD_NOD2"/>
    <property type="match status" value="1"/>
</dbReference>
<evidence type="ECO:0000256" key="6">
    <source>
        <dbReference type="ARBA" id="ARBA00022840"/>
    </source>
</evidence>
<dbReference type="Gene3D" id="2.60.120.920">
    <property type="match status" value="1"/>
</dbReference>
<evidence type="ECO:0000256" key="3">
    <source>
        <dbReference type="ARBA" id="ARBA00022614"/>
    </source>
</evidence>
<dbReference type="Proteomes" id="UP000005207">
    <property type="component" value="Unplaced"/>
</dbReference>
<dbReference type="InterPro" id="IPR011029">
    <property type="entry name" value="DEATH-like_dom_sf"/>
</dbReference>
<feature type="region of interest" description="Disordered" evidence="7">
    <location>
        <begin position="1264"/>
        <end position="1313"/>
    </location>
</feature>
<dbReference type="Pfam" id="PF05729">
    <property type="entry name" value="NACHT"/>
    <property type="match status" value="1"/>
</dbReference>
<accession>A0A669CWR9</accession>
<feature type="region of interest" description="Disordered" evidence="7">
    <location>
        <begin position="1150"/>
        <end position="1217"/>
    </location>
</feature>
<organism evidence="10 11">
    <name type="scientific">Oreochromis niloticus</name>
    <name type="common">Nile tilapia</name>
    <name type="synonym">Tilapia nilotica</name>
    <dbReference type="NCBI Taxonomy" id="8128"/>
    <lineage>
        <taxon>Eukaryota</taxon>
        <taxon>Metazoa</taxon>
        <taxon>Chordata</taxon>
        <taxon>Craniata</taxon>
        <taxon>Vertebrata</taxon>
        <taxon>Euteleostomi</taxon>
        <taxon>Actinopterygii</taxon>
        <taxon>Neopterygii</taxon>
        <taxon>Teleostei</taxon>
        <taxon>Neoteleostei</taxon>
        <taxon>Acanthomorphata</taxon>
        <taxon>Ovalentaria</taxon>
        <taxon>Cichlomorphae</taxon>
        <taxon>Cichliformes</taxon>
        <taxon>Cichlidae</taxon>
        <taxon>African cichlids</taxon>
        <taxon>Pseudocrenilabrinae</taxon>
        <taxon>Oreochromini</taxon>
        <taxon>Oreochromis</taxon>
    </lineage>
</organism>
<feature type="domain" description="Pyrin" evidence="8">
    <location>
        <begin position="33"/>
        <end position="133"/>
    </location>
</feature>
<dbReference type="SUPFAM" id="SSF47986">
    <property type="entry name" value="DEATH domain"/>
    <property type="match status" value="1"/>
</dbReference>
<keyword evidence="11" id="KW-1185">Reference proteome</keyword>
<dbReference type="Gene3D" id="3.40.50.300">
    <property type="entry name" value="P-loop containing nucleotide triphosphate hydrolases"/>
    <property type="match status" value="1"/>
</dbReference>
<feature type="compositionally biased region" description="Pro residues" evidence="7">
    <location>
        <begin position="1185"/>
        <end position="1196"/>
    </location>
</feature>
<feature type="compositionally biased region" description="Pro residues" evidence="7">
    <location>
        <begin position="1150"/>
        <end position="1162"/>
    </location>
</feature>
<evidence type="ECO:0000256" key="5">
    <source>
        <dbReference type="ARBA" id="ARBA00022741"/>
    </source>
</evidence>
<dbReference type="Pfam" id="PF14484">
    <property type="entry name" value="FISNA"/>
    <property type="match status" value="1"/>
</dbReference>
<dbReference type="SUPFAM" id="SSF52047">
    <property type="entry name" value="RNI-like"/>
    <property type="match status" value="1"/>
</dbReference>
<feature type="compositionally biased region" description="Low complexity" evidence="7">
    <location>
        <begin position="1097"/>
        <end position="1106"/>
    </location>
</feature>
<dbReference type="InterPro" id="IPR006574">
    <property type="entry name" value="PRY"/>
</dbReference>
<protein>
    <recommendedName>
        <fullName evidence="12">NACHT domain-containing protein</fullName>
    </recommendedName>
</protein>
<dbReference type="InterPro" id="IPR013320">
    <property type="entry name" value="ConA-like_dom_sf"/>
</dbReference>
<evidence type="ECO:0000313" key="11">
    <source>
        <dbReference type="Proteomes" id="UP000005207"/>
    </source>
</evidence>
<dbReference type="Gene3D" id="3.80.10.10">
    <property type="entry name" value="Ribonuclease Inhibitor"/>
    <property type="match status" value="2"/>
</dbReference>
<evidence type="ECO:0000256" key="2">
    <source>
        <dbReference type="ARBA" id="ARBA00022490"/>
    </source>
</evidence>
<name>A0A669CWR9_ORENI</name>
<reference evidence="10" key="1">
    <citation type="submission" date="2025-08" db="UniProtKB">
        <authorList>
            <consortium name="Ensembl"/>
        </authorList>
    </citation>
    <scope>IDENTIFICATION</scope>
</reference>
<proteinExistence type="predicted"/>
<evidence type="ECO:0008006" key="12">
    <source>
        <dbReference type="Google" id="ProtNLM"/>
    </source>
</evidence>
<dbReference type="InParanoid" id="A0A669CWR9"/>
<keyword evidence="2" id="KW-0963">Cytoplasm</keyword>
<dbReference type="InterPro" id="IPR051261">
    <property type="entry name" value="NLR"/>
</dbReference>
<dbReference type="Pfam" id="PF13516">
    <property type="entry name" value="LRR_6"/>
    <property type="match status" value="2"/>
</dbReference>
<keyword evidence="5" id="KW-0547">Nucleotide-binding</keyword>
<dbReference type="InterPro" id="IPR032675">
    <property type="entry name" value="LRR_dom_sf"/>
</dbReference>
<evidence type="ECO:0000259" key="8">
    <source>
        <dbReference type="PROSITE" id="PS50824"/>
    </source>
</evidence>
<dbReference type="SUPFAM" id="SSF49899">
    <property type="entry name" value="Concanavalin A-like lectins/glucanases"/>
    <property type="match status" value="1"/>
</dbReference>
<evidence type="ECO:0000256" key="7">
    <source>
        <dbReference type="SAM" id="MobiDB-lite"/>
    </source>
</evidence>
<feature type="domain" description="NACHT" evidence="9">
    <location>
        <begin position="215"/>
        <end position="349"/>
    </location>
</feature>
<feature type="compositionally biased region" description="Pro residues" evidence="7">
    <location>
        <begin position="1403"/>
        <end position="1414"/>
    </location>
</feature>
<dbReference type="GO" id="GO:0005524">
    <property type="term" value="F:ATP binding"/>
    <property type="evidence" value="ECO:0007669"/>
    <property type="project" value="UniProtKB-KW"/>
</dbReference>
<dbReference type="PROSITE" id="PS50824">
    <property type="entry name" value="DAPIN"/>
    <property type="match status" value="1"/>
</dbReference>
<dbReference type="SMART" id="SM01288">
    <property type="entry name" value="FISNA"/>
    <property type="match status" value="1"/>
</dbReference>
<dbReference type="InterPro" id="IPR043136">
    <property type="entry name" value="B30.2/SPRY_sf"/>
</dbReference>
<feature type="compositionally biased region" description="Pro residues" evidence="7">
    <location>
        <begin position="1443"/>
        <end position="1452"/>
    </location>
</feature>
<evidence type="ECO:0000259" key="9">
    <source>
        <dbReference type="PROSITE" id="PS50837"/>
    </source>
</evidence>
<dbReference type="PANTHER" id="PTHR24106">
    <property type="entry name" value="NACHT, LRR AND CARD DOMAINS-CONTAINING"/>
    <property type="match status" value="1"/>
</dbReference>
<dbReference type="InterPro" id="IPR007111">
    <property type="entry name" value="NACHT_NTPase"/>
</dbReference>